<dbReference type="SMART" id="SM00342">
    <property type="entry name" value="HTH_ARAC"/>
    <property type="match status" value="1"/>
</dbReference>
<keyword evidence="1" id="KW-0805">Transcription regulation</keyword>
<accession>A0A5Q0QE81</accession>
<dbReference type="PROSITE" id="PS00041">
    <property type="entry name" value="HTH_ARAC_FAMILY_1"/>
    <property type="match status" value="1"/>
</dbReference>
<evidence type="ECO:0000313" key="6">
    <source>
        <dbReference type="Proteomes" id="UP000326921"/>
    </source>
</evidence>
<keyword evidence="2" id="KW-0238">DNA-binding</keyword>
<evidence type="ECO:0000256" key="1">
    <source>
        <dbReference type="ARBA" id="ARBA00023015"/>
    </source>
</evidence>
<dbReference type="InterPro" id="IPR009057">
    <property type="entry name" value="Homeodomain-like_sf"/>
</dbReference>
<dbReference type="EMBL" id="CP045652">
    <property type="protein sequence ID" value="QGA25832.1"/>
    <property type="molecule type" value="Genomic_DNA"/>
</dbReference>
<dbReference type="InterPro" id="IPR018060">
    <property type="entry name" value="HTH_AraC"/>
</dbReference>
<dbReference type="RefSeq" id="WP_153510154.1">
    <property type="nucleotide sequence ID" value="NZ_CP045652.1"/>
</dbReference>
<dbReference type="GO" id="GO:0043565">
    <property type="term" value="F:sequence-specific DNA binding"/>
    <property type="evidence" value="ECO:0007669"/>
    <property type="project" value="InterPro"/>
</dbReference>
<dbReference type="PANTHER" id="PTHR43280:SF2">
    <property type="entry name" value="HTH-TYPE TRANSCRIPTIONAL REGULATOR EXSA"/>
    <property type="match status" value="1"/>
</dbReference>
<feature type="domain" description="HTH araC/xylS-type" evidence="4">
    <location>
        <begin position="72"/>
        <end position="174"/>
    </location>
</feature>
<proteinExistence type="predicted"/>
<organism evidence="5 6">
    <name type="scientific">Sphingobacterium zhuxiongii</name>
    <dbReference type="NCBI Taxonomy" id="2662364"/>
    <lineage>
        <taxon>Bacteria</taxon>
        <taxon>Pseudomonadati</taxon>
        <taxon>Bacteroidota</taxon>
        <taxon>Sphingobacteriia</taxon>
        <taxon>Sphingobacteriales</taxon>
        <taxon>Sphingobacteriaceae</taxon>
        <taxon>Sphingobacterium</taxon>
    </lineage>
</organism>
<protein>
    <submittedName>
        <fullName evidence="5">Helix-turn-helix domain-containing protein</fullName>
    </submittedName>
</protein>
<keyword evidence="6" id="KW-1185">Reference proteome</keyword>
<evidence type="ECO:0000313" key="5">
    <source>
        <dbReference type="EMBL" id="QGA25832.1"/>
    </source>
</evidence>
<dbReference type="PROSITE" id="PS01124">
    <property type="entry name" value="HTH_ARAC_FAMILY_2"/>
    <property type="match status" value="1"/>
</dbReference>
<name>A0A5Q0QE81_9SPHI</name>
<dbReference type="KEGG" id="sphe:GFH32_05645"/>
<sequence length="177" mass="20487">MNVVRVKNMVCPRCIMAVEQIMHKLDLSYSQVQIGQINTNRLFEDSELKDLEQELQAIGFEILHDRKTQLVEQIKIALLELVNQTDGNSLKTSQYLIDRFSYEYSYLSTIFSEIQGESIEKYLIKLRIEKVKELLQYDVSLAEIAHKLQYSSVAHLSAQFKKITGSTPSKFKSDAKY</sequence>
<dbReference type="Gene3D" id="1.10.10.60">
    <property type="entry name" value="Homeodomain-like"/>
    <property type="match status" value="1"/>
</dbReference>
<dbReference type="AlphaFoldDB" id="A0A5Q0QE81"/>
<dbReference type="SUPFAM" id="SSF46689">
    <property type="entry name" value="Homeodomain-like"/>
    <property type="match status" value="1"/>
</dbReference>
<dbReference type="Pfam" id="PF12833">
    <property type="entry name" value="HTH_18"/>
    <property type="match status" value="1"/>
</dbReference>
<keyword evidence="3" id="KW-0804">Transcription</keyword>
<reference evidence="5 6" key="1">
    <citation type="submission" date="2019-10" db="EMBL/GenBank/DDBJ databases">
        <authorList>
            <person name="Dong K."/>
        </authorList>
    </citation>
    <scope>NUCLEOTIDE SEQUENCE [LARGE SCALE GENOMIC DNA]</scope>
    <source>
        <strain evidence="6">dk4302</strain>
    </source>
</reference>
<dbReference type="Proteomes" id="UP000326921">
    <property type="component" value="Chromosome"/>
</dbReference>
<dbReference type="InterPro" id="IPR018062">
    <property type="entry name" value="HTH_AraC-typ_CS"/>
</dbReference>
<gene>
    <name evidence="5" type="ORF">GFH32_05645</name>
</gene>
<evidence type="ECO:0000256" key="2">
    <source>
        <dbReference type="ARBA" id="ARBA00023125"/>
    </source>
</evidence>
<dbReference type="GO" id="GO:0003700">
    <property type="term" value="F:DNA-binding transcription factor activity"/>
    <property type="evidence" value="ECO:0007669"/>
    <property type="project" value="InterPro"/>
</dbReference>
<evidence type="ECO:0000256" key="3">
    <source>
        <dbReference type="ARBA" id="ARBA00023163"/>
    </source>
</evidence>
<evidence type="ECO:0000259" key="4">
    <source>
        <dbReference type="PROSITE" id="PS01124"/>
    </source>
</evidence>
<dbReference type="PANTHER" id="PTHR43280">
    <property type="entry name" value="ARAC-FAMILY TRANSCRIPTIONAL REGULATOR"/>
    <property type="match status" value="1"/>
</dbReference>